<dbReference type="KEGG" id="lack:FLP15_02540"/>
<keyword evidence="5" id="KW-1185">Reference proteome</keyword>
<reference evidence="4 5" key="1">
    <citation type="submission" date="2019-07" db="EMBL/GenBank/DDBJ databases">
        <title>Genome sequencing of KACC 19320.</title>
        <authorList>
            <person name="Heo J."/>
            <person name="Kim S.-J."/>
            <person name="Kim J.-S."/>
            <person name="Hong S.-B."/>
            <person name="Kwon S.-W."/>
        </authorList>
    </citation>
    <scope>NUCLEOTIDE SEQUENCE [LARGE SCALE GENOMIC DNA]</scope>
    <source>
        <strain evidence="4 5">KACC 19320</strain>
    </source>
</reference>
<name>A0A514Z6N1_9LACT</name>
<dbReference type="RefSeq" id="WP_142765872.1">
    <property type="nucleotide sequence ID" value="NZ_CP041356.1"/>
</dbReference>
<dbReference type="OrthoDB" id="43862at2"/>
<dbReference type="PANTHER" id="PTHR43861:SF1">
    <property type="entry name" value="TRANS-ACONITATE 2-METHYLTRANSFERASE"/>
    <property type="match status" value="1"/>
</dbReference>
<evidence type="ECO:0000313" key="5">
    <source>
        <dbReference type="Proteomes" id="UP000315128"/>
    </source>
</evidence>
<dbReference type="EMBL" id="CP041356">
    <property type="protein sequence ID" value="QDK70254.1"/>
    <property type="molecule type" value="Genomic_DNA"/>
</dbReference>
<dbReference type="Pfam" id="PF13649">
    <property type="entry name" value="Methyltransf_25"/>
    <property type="match status" value="1"/>
</dbReference>
<evidence type="ECO:0000259" key="3">
    <source>
        <dbReference type="Pfam" id="PF13649"/>
    </source>
</evidence>
<keyword evidence="1 4" id="KW-0489">Methyltransferase</keyword>
<dbReference type="PANTHER" id="PTHR43861">
    <property type="entry name" value="TRANS-ACONITATE 2-METHYLTRANSFERASE-RELATED"/>
    <property type="match status" value="1"/>
</dbReference>
<evidence type="ECO:0000313" key="4">
    <source>
        <dbReference type="EMBL" id="QDK70254.1"/>
    </source>
</evidence>
<dbReference type="InterPro" id="IPR041698">
    <property type="entry name" value="Methyltransf_25"/>
</dbReference>
<dbReference type="Proteomes" id="UP000315128">
    <property type="component" value="Chromosome"/>
</dbReference>
<dbReference type="GO" id="GO:0008168">
    <property type="term" value="F:methyltransferase activity"/>
    <property type="evidence" value="ECO:0007669"/>
    <property type="project" value="UniProtKB-KW"/>
</dbReference>
<dbReference type="SUPFAM" id="SSF53335">
    <property type="entry name" value="S-adenosyl-L-methionine-dependent methyltransferases"/>
    <property type="match status" value="1"/>
</dbReference>
<proteinExistence type="predicted"/>
<gene>
    <name evidence="4" type="ORF">FLP15_02540</name>
</gene>
<dbReference type="CDD" id="cd02440">
    <property type="entry name" value="AdoMet_MTases"/>
    <property type="match status" value="1"/>
</dbReference>
<evidence type="ECO:0000256" key="2">
    <source>
        <dbReference type="ARBA" id="ARBA00022679"/>
    </source>
</evidence>
<evidence type="ECO:0000256" key="1">
    <source>
        <dbReference type="ARBA" id="ARBA00022603"/>
    </source>
</evidence>
<dbReference type="InterPro" id="IPR029063">
    <property type="entry name" value="SAM-dependent_MTases_sf"/>
</dbReference>
<accession>A0A514Z6N1</accession>
<sequence length="206" mass="24047">MKNFWENIYKHEKNAEYDGWLDSFLPDLSKGKVVDLGCGNGAVSDFLVRQNVDVLACDFSEEALKNCALLNPKIKTQKVDLREALAFTNKSVSSVIAELSLHYFSSALTEQILREIWRILDDEGLLFVRVNSTKDVHFDAGQGEEIEQNFYSKDGNTKRFFDKEMIQHFFLTENWEKVSVSEQTKIRYENEKTFWEIVLRKRDDKK</sequence>
<dbReference type="Gene3D" id="3.40.50.150">
    <property type="entry name" value="Vaccinia Virus protein VP39"/>
    <property type="match status" value="1"/>
</dbReference>
<feature type="domain" description="Methyltransferase" evidence="3">
    <location>
        <begin position="33"/>
        <end position="124"/>
    </location>
</feature>
<dbReference type="GO" id="GO:0032259">
    <property type="term" value="P:methylation"/>
    <property type="evidence" value="ECO:0007669"/>
    <property type="project" value="UniProtKB-KW"/>
</dbReference>
<dbReference type="AlphaFoldDB" id="A0A514Z6N1"/>
<keyword evidence="2 4" id="KW-0808">Transferase</keyword>
<protein>
    <submittedName>
        <fullName evidence="4">Class I SAM-dependent methyltransferase</fullName>
    </submittedName>
</protein>
<organism evidence="4 5">
    <name type="scientific">Lactococcus protaetiae</name>
    <dbReference type="NCBI Taxonomy" id="2592653"/>
    <lineage>
        <taxon>Bacteria</taxon>
        <taxon>Bacillati</taxon>
        <taxon>Bacillota</taxon>
        <taxon>Bacilli</taxon>
        <taxon>Lactobacillales</taxon>
        <taxon>Streptococcaceae</taxon>
        <taxon>Lactococcus</taxon>
    </lineage>
</organism>